<dbReference type="Pfam" id="PF00240">
    <property type="entry name" value="ubiquitin"/>
    <property type="match status" value="1"/>
</dbReference>
<protein>
    <recommendedName>
        <fullName evidence="2">Ubiquitin-like domain-containing protein</fullName>
    </recommendedName>
</protein>
<dbReference type="AlphaFoldDB" id="A0A177B8Q3"/>
<dbReference type="Proteomes" id="UP000078046">
    <property type="component" value="Unassembled WGS sequence"/>
</dbReference>
<dbReference type="GO" id="GO:0036503">
    <property type="term" value="P:ERAD pathway"/>
    <property type="evidence" value="ECO:0007669"/>
    <property type="project" value="TreeGrafter"/>
</dbReference>
<feature type="region of interest" description="Disordered" evidence="1">
    <location>
        <begin position="428"/>
        <end position="512"/>
    </location>
</feature>
<dbReference type="GO" id="GO:0071818">
    <property type="term" value="C:BAT3 complex"/>
    <property type="evidence" value="ECO:0007669"/>
    <property type="project" value="TreeGrafter"/>
</dbReference>
<sequence length="869" mass="97863">MVNLTVRTLNGQIRQFCINEDIQISRFKQMIENQINIPSDQQRLLYQCTTIADDESISNYDGKTLYVVSRQPPARTVNRNENEDIHVSVNGNSNVIYRSMPITNQPNAPRIEQVISNSLRPGMTASRIHLESANDRNVHAYVVMSSPLSMSSPVPTSSETTPATNTTGQTQTQRQPTNNSQPTRVPPPTAITSAIPQNVMFPFVQRIDRHADMNRFLSNNTLEQALAALEHQSAVQATGINLTQHIRHYNLLLQRLERFVRILRSFSTLSITIRSFYNLITVFDALNEAMPLAVEIMERSNIRTPPTTVENGPQRSAHRERFERSGNGINQGMRSSNPRIFRNLPQTFRGGFRPTNRNMIQYPQVSIAHMDQPIYNTTINISSDLVNNQTSQTPTTNPQNDNNSSNQALSGIISSILDRVISSRTETTRNVNNNNENNNINQNDNVNSQVSSSFTSNRQPGDTEREIGSNLQSTTTPTVSRSQNTLLRVLRDNKSEDESSSNQTNGDSRTDGERIESLTARLNSFQPGPGEEQIFGILNMFLNETQEYATKLLSDAFSALGIATNSSNGETFKSFIDIIISKVTARDLIAIQTDSSAIPNGFIMSLRNFVLSIDVQDSGPFILNGVVSPDNIRLYVESILFGASYYSYYDKQKIATKDNIDLMHSLLNCDVSNISNLVNFLCCNSIDDSRKCKEQFLELANEFIAQHFAIIVYSLVSLDDDILNNVIIHILEQLFNFSDDVRSFVCGFLITWVKKISSVYRETISSKFIYTHKTKKETPNESSNIEIKPINVKNDVIENKIILDTIQNESLEKFPIPNLELGQNNIINIIKKDKSMYENSSNGNIKRDNSDDLPSVYIDGNMSKKRKFN</sequence>
<feature type="compositionally biased region" description="Polar residues" evidence="1">
    <location>
        <begin position="303"/>
        <end position="314"/>
    </location>
</feature>
<dbReference type="GO" id="GO:0031593">
    <property type="term" value="F:polyubiquitin modification-dependent protein binding"/>
    <property type="evidence" value="ECO:0007669"/>
    <property type="project" value="TreeGrafter"/>
</dbReference>
<dbReference type="PANTHER" id="PTHR15204:SF0">
    <property type="entry name" value="LARGE PROLINE-RICH PROTEIN BAG6"/>
    <property type="match status" value="1"/>
</dbReference>
<dbReference type="PANTHER" id="PTHR15204">
    <property type="entry name" value="LARGE PROLINE-RICH PROTEIN BAG6"/>
    <property type="match status" value="1"/>
</dbReference>
<evidence type="ECO:0000259" key="2">
    <source>
        <dbReference type="PROSITE" id="PS50053"/>
    </source>
</evidence>
<dbReference type="OrthoDB" id="417450at2759"/>
<evidence type="ECO:0000256" key="1">
    <source>
        <dbReference type="SAM" id="MobiDB-lite"/>
    </source>
</evidence>
<comment type="caution">
    <text evidence="3">The sequence shown here is derived from an EMBL/GenBank/DDBJ whole genome shotgun (WGS) entry which is preliminary data.</text>
</comment>
<keyword evidence="4" id="KW-1185">Reference proteome</keyword>
<proteinExistence type="predicted"/>
<evidence type="ECO:0000313" key="3">
    <source>
        <dbReference type="EMBL" id="OAF70668.1"/>
    </source>
</evidence>
<gene>
    <name evidence="3" type="ORF">A3Q56_01594</name>
</gene>
<dbReference type="SUPFAM" id="SSF54236">
    <property type="entry name" value="Ubiquitin-like"/>
    <property type="match status" value="1"/>
</dbReference>
<dbReference type="PROSITE" id="PS50053">
    <property type="entry name" value="UBIQUITIN_2"/>
    <property type="match status" value="1"/>
</dbReference>
<evidence type="ECO:0000313" key="4">
    <source>
        <dbReference type="Proteomes" id="UP000078046"/>
    </source>
</evidence>
<feature type="region of interest" description="Disordered" evidence="1">
    <location>
        <begin position="303"/>
        <end position="356"/>
    </location>
</feature>
<feature type="compositionally biased region" description="Polar residues" evidence="1">
    <location>
        <begin position="469"/>
        <end position="486"/>
    </location>
</feature>
<feature type="region of interest" description="Disordered" evidence="1">
    <location>
        <begin position="148"/>
        <end position="191"/>
    </location>
</feature>
<dbReference type="SMART" id="SM00213">
    <property type="entry name" value="UBQ"/>
    <property type="match status" value="1"/>
</dbReference>
<dbReference type="Gene3D" id="3.10.20.90">
    <property type="entry name" value="Phosphatidylinositol 3-kinase Catalytic Subunit, Chain A, domain 1"/>
    <property type="match status" value="1"/>
</dbReference>
<dbReference type="InterPro" id="IPR029071">
    <property type="entry name" value="Ubiquitin-like_domsf"/>
</dbReference>
<feature type="region of interest" description="Disordered" evidence="1">
    <location>
        <begin position="387"/>
        <end position="407"/>
    </location>
</feature>
<organism evidence="3 4">
    <name type="scientific">Intoshia linei</name>
    <dbReference type="NCBI Taxonomy" id="1819745"/>
    <lineage>
        <taxon>Eukaryota</taxon>
        <taxon>Metazoa</taxon>
        <taxon>Spiralia</taxon>
        <taxon>Lophotrochozoa</taxon>
        <taxon>Mesozoa</taxon>
        <taxon>Orthonectida</taxon>
        <taxon>Rhopaluridae</taxon>
        <taxon>Intoshia</taxon>
    </lineage>
</organism>
<reference evidence="3 4" key="1">
    <citation type="submission" date="2016-04" db="EMBL/GenBank/DDBJ databases">
        <title>The genome of Intoshia linei affirms orthonectids as highly simplified spiralians.</title>
        <authorList>
            <person name="Mikhailov K.V."/>
            <person name="Slusarev G.S."/>
            <person name="Nikitin M.A."/>
            <person name="Logacheva M.D."/>
            <person name="Penin A."/>
            <person name="Aleoshin V."/>
            <person name="Panchin Y.V."/>
        </authorList>
    </citation>
    <scope>NUCLEOTIDE SEQUENCE [LARGE SCALE GENOMIC DNA]</scope>
    <source>
        <strain evidence="3">Intl2013</strain>
        <tissue evidence="3">Whole animal</tissue>
    </source>
</reference>
<feature type="region of interest" description="Disordered" evidence="1">
    <location>
        <begin position="838"/>
        <end position="869"/>
    </location>
</feature>
<dbReference type="GO" id="GO:0051787">
    <property type="term" value="F:misfolded protein binding"/>
    <property type="evidence" value="ECO:0007669"/>
    <property type="project" value="TreeGrafter"/>
</dbReference>
<accession>A0A177B8Q3</accession>
<dbReference type="EMBL" id="LWCA01000123">
    <property type="protein sequence ID" value="OAF70668.1"/>
    <property type="molecule type" value="Genomic_DNA"/>
</dbReference>
<feature type="compositionally biased region" description="Low complexity" evidence="1">
    <location>
        <begin position="148"/>
        <end position="183"/>
    </location>
</feature>
<feature type="compositionally biased region" description="Low complexity" evidence="1">
    <location>
        <begin position="428"/>
        <end position="453"/>
    </location>
</feature>
<feature type="compositionally biased region" description="Polar residues" evidence="1">
    <location>
        <begin position="327"/>
        <end position="338"/>
    </location>
</feature>
<name>A0A177B8Q3_9BILA</name>
<dbReference type="InterPro" id="IPR000626">
    <property type="entry name" value="Ubiquitin-like_dom"/>
</dbReference>
<feature type="domain" description="Ubiquitin-like" evidence="2">
    <location>
        <begin position="2"/>
        <end position="61"/>
    </location>
</feature>